<sequence>MMRKAISLLFITVFSLALLLAGCGNNEQAASGLEDLPSTPVETSSETAVSAVLGVSGSEQESAGPELDRASPSSLAQESEAVGNETNEEENSGMQMYVQIGESTFTATLEENTAVDALIEMMEQGPVTIAMSDYSGFEKVGPLGTSLPTSNQQTTTQAGDIVLYQGNQIVLFYGSNSWSYTRLGHINDLAGWEEALGSGDVTVTFALEG</sequence>
<feature type="domain" description="Cyclophilin-like" evidence="3">
    <location>
        <begin position="98"/>
        <end position="205"/>
    </location>
</feature>
<dbReference type="PROSITE" id="PS51257">
    <property type="entry name" value="PROKAR_LIPOPROTEIN"/>
    <property type="match status" value="1"/>
</dbReference>
<dbReference type="EMBL" id="JAKNHQ010000004">
    <property type="protein sequence ID" value="MCG4610154.1"/>
    <property type="molecule type" value="Genomic_DNA"/>
</dbReference>
<evidence type="ECO:0000256" key="1">
    <source>
        <dbReference type="SAM" id="MobiDB-lite"/>
    </source>
</evidence>
<gene>
    <name evidence="4" type="ORF">L0P57_04280</name>
</gene>
<name>A0ABS9MI95_9FIRM</name>
<evidence type="ECO:0000259" key="3">
    <source>
        <dbReference type="Pfam" id="PF18050"/>
    </source>
</evidence>
<dbReference type="SUPFAM" id="SSF50891">
    <property type="entry name" value="Cyclophilin-like"/>
    <property type="match status" value="1"/>
</dbReference>
<dbReference type="Proteomes" id="UP001298681">
    <property type="component" value="Unassembled WGS sequence"/>
</dbReference>
<dbReference type="InterPro" id="IPR041183">
    <property type="entry name" value="Cyclophilin-like"/>
</dbReference>
<dbReference type="RefSeq" id="WP_237966529.1">
    <property type="nucleotide sequence ID" value="NZ_JAKNHQ010000004.1"/>
</dbReference>
<dbReference type="Gene3D" id="2.40.100.20">
    <property type="match status" value="1"/>
</dbReference>
<keyword evidence="2" id="KW-0732">Signal</keyword>
<dbReference type="Pfam" id="PF18050">
    <property type="entry name" value="Cyclophil_like2"/>
    <property type="match status" value="1"/>
</dbReference>
<comment type="caution">
    <text evidence="4">The sequence shown here is derived from an EMBL/GenBank/DDBJ whole genome shotgun (WGS) entry which is preliminary data.</text>
</comment>
<protein>
    <recommendedName>
        <fullName evidence="3">Cyclophilin-like domain-containing protein</fullName>
    </recommendedName>
</protein>
<evidence type="ECO:0000313" key="5">
    <source>
        <dbReference type="Proteomes" id="UP001298681"/>
    </source>
</evidence>
<organism evidence="4 5">
    <name type="scientific">Anaeromassilibacillus senegalensis</name>
    <dbReference type="NCBI Taxonomy" id="1673717"/>
    <lineage>
        <taxon>Bacteria</taxon>
        <taxon>Bacillati</taxon>
        <taxon>Bacillota</taxon>
        <taxon>Clostridia</taxon>
        <taxon>Eubacteriales</taxon>
        <taxon>Acutalibacteraceae</taxon>
        <taxon>Anaeromassilibacillus</taxon>
    </lineage>
</organism>
<keyword evidence="5" id="KW-1185">Reference proteome</keyword>
<proteinExistence type="predicted"/>
<evidence type="ECO:0000256" key="2">
    <source>
        <dbReference type="SAM" id="SignalP"/>
    </source>
</evidence>
<accession>A0ABS9MI95</accession>
<dbReference type="InterPro" id="IPR029000">
    <property type="entry name" value="Cyclophilin-like_dom_sf"/>
</dbReference>
<feature type="signal peptide" evidence="2">
    <location>
        <begin position="1"/>
        <end position="29"/>
    </location>
</feature>
<feature type="chain" id="PRO_5045877262" description="Cyclophilin-like domain-containing protein" evidence="2">
    <location>
        <begin position="30"/>
        <end position="209"/>
    </location>
</feature>
<evidence type="ECO:0000313" key="4">
    <source>
        <dbReference type="EMBL" id="MCG4610154.1"/>
    </source>
</evidence>
<reference evidence="4 5" key="1">
    <citation type="submission" date="2022-01" db="EMBL/GenBank/DDBJ databases">
        <title>Collection of gut derived symbiotic bacterial strains cultured from healthy donors.</title>
        <authorList>
            <person name="Lin H."/>
            <person name="Kohout C."/>
            <person name="Waligurski E."/>
            <person name="Pamer E.G."/>
        </authorList>
    </citation>
    <scope>NUCLEOTIDE SEQUENCE [LARGE SCALE GENOMIC DNA]</scope>
    <source>
        <strain evidence="4 5">DFI.7.58</strain>
    </source>
</reference>
<feature type="region of interest" description="Disordered" evidence="1">
    <location>
        <begin position="56"/>
        <end position="92"/>
    </location>
</feature>